<keyword evidence="2" id="KW-1185">Reference proteome</keyword>
<dbReference type="RefSeq" id="XP_035658437.1">
    <property type="nucleotide sequence ID" value="XM_035802544.1"/>
</dbReference>
<evidence type="ECO:0000313" key="3">
    <source>
        <dbReference type="RefSeq" id="XP_035658437.1"/>
    </source>
</evidence>
<accession>A0A9J7HI23</accession>
<feature type="region of interest" description="Disordered" evidence="1">
    <location>
        <begin position="161"/>
        <end position="190"/>
    </location>
</feature>
<evidence type="ECO:0000313" key="2">
    <source>
        <dbReference type="Proteomes" id="UP000001554"/>
    </source>
</evidence>
<feature type="region of interest" description="Disordered" evidence="1">
    <location>
        <begin position="1"/>
        <end position="39"/>
    </location>
</feature>
<protein>
    <submittedName>
        <fullName evidence="3">Uncharacterized protein LOC118403744</fullName>
    </submittedName>
</protein>
<name>A0A9J7HI23_BRAFL</name>
<organism evidence="2 3">
    <name type="scientific">Branchiostoma floridae</name>
    <name type="common">Florida lancelet</name>
    <name type="synonym">Amphioxus</name>
    <dbReference type="NCBI Taxonomy" id="7739"/>
    <lineage>
        <taxon>Eukaryota</taxon>
        <taxon>Metazoa</taxon>
        <taxon>Chordata</taxon>
        <taxon>Cephalochordata</taxon>
        <taxon>Leptocardii</taxon>
        <taxon>Amphioxiformes</taxon>
        <taxon>Branchiostomatidae</taxon>
        <taxon>Branchiostoma</taxon>
    </lineage>
</organism>
<dbReference type="AlphaFoldDB" id="A0A9J7HI23"/>
<sequence>MAENLSPPGNTEFSALFDEATVNPSDDSMECDKSADGDDTVEYQFDSDATFCSEVEWGETLDSELEIGAPLRSSTPYAHSPNPTDLMEWNSSSADLFAPSITSSPTDDRDMSADMFGSASSFEEALPVATVPVNIGEAEVHEQTNVPQEEAMDLRTMIQETQDLSQPRQVPVPQPLNPTARPTEPMNDSVLDLRTVIQETQFE</sequence>
<dbReference type="KEGG" id="bfo:118403744"/>
<evidence type="ECO:0000256" key="1">
    <source>
        <dbReference type="SAM" id="MobiDB-lite"/>
    </source>
</evidence>
<reference evidence="3" key="2">
    <citation type="submission" date="2025-08" db="UniProtKB">
        <authorList>
            <consortium name="RefSeq"/>
        </authorList>
    </citation>
    <scope>IDENTIFICATION</scope>
    <source>
        <strain evidence="3">S238N-H82</strain>
        <tissue evidence="3">Testes</tissue>
    </source>
</reference>
<dbReference type="Proteomes" id="UP000001554">
    <property type="component" value="Chromosome 16"/>
</dbReference>
<dbReference type="GeneID" id="118403744"/>
<gene>
    <name evidence="3" type="primary">LOC118403744</name>
</gene>
<dbReference type="OrthoDB" id="10237521at2759"/>
<reference evidence="2" key="1">
    <citation type="journal article" date="2020" name="Nat. Ecol. Evol.">
        <title>Deeply conserved synteny resolves early events in vertebrate evolution.</title>
        <authorList>
            <person name="Simakov O."/>
            <person name="Marletaz F."/>
            <person name="Yue J.X."/>
            <person name="O'Connell B."/>
            <person name="Jenkins J."/>
            <person name="Brandt A."/>
            <person name="Calef R."/>
            <person name="Tung C.H."/>
            <person name="Huang T.K."/>
            <person name="Schmutz J."/>
            <person name="Satoh N."/>
            <person name="Yu J.K."/>
            <person name="Putnam N.H."/>
            <person name="Green R.E."/>
            <person name="Rokhsar D.S."/>
        </authorList>
    </citation>
    <scope>NUCLEOTIDE SEQUENCE [LARGE SCALE GENOMIC DNA]</scope>
    <source>
        <strain evidence="2">S238N-H82</strain>
    </source>
</reference>
<proteinExistence type="predicted"/>